<evidence type="ECO:0000313" key="2">
    <source>
        <dbReference type="Proteomes" id="UP000288024"/>
    </source>
</evidence>
<dbReference type="RefSeq" id="WP_127738313.1">
    <property type="nucleotide sequence ID" value="NZ_RZTZ01000003.1"/>
</dbReference>
<comment type="caution">
    <text evidence="1">The sequence shown here is derived from an EMBL/GenBank/DDBJ whole genome shotgun (WGS) entry which is preliminary data.</text>
</comment>
<name>A0A437KCY1_9BACI</name>
<dbReference type="AlphaFoldDB" id="A0A437KCY1"/>
<proteinExistence type="predicted"/>
<dbReference type="EMBL" id="RZTZ01000003">
    <property type="protein sequence ID" value="RVT63837.1"/>
    <property type="molecule type" value="Genomic_DNA"/>
</dbReference>
<dbReference type="InterPro" id="IPR027417">
    <property type="entry name" value="P-loop_NTPase"/>
</dbReference>
<dbReference type="Proteomes" id="UP000288024">
    <property type="component" value="Unassembled WGS sequence"/>
</dbReference>
<reference evidence="1 2" key="1">
    <citation type="submission" date="2019-01" db="EMBL/GenBank/DDBJ databases">
        <title>Bacillus sp. M5HDSG1-1, whole genome shotgun sequence.</title>
        <authorList>
            <person name="Tuo L."/>
        </authorList>
    </citation>
    <scope>NUCLEOTIDE SEQUENCE [LARGE SCALE GENOMIC DNA]</scope>
    <source>
        <strain evidence="1 2">M5HDSG1-1</strain>
    </source>
</reference>
<keyword evidence="2" id="KW-1185">Reference proteome</keyword>
<dbReference type="Gene3D" id="3.40.50.300">
    <property type="entry name" value="P-loop containing nucleotide triphosphate hydrolases"/>
    <property type="match status" value="1"/>
</dbReference>
<accession>A0A437KCY1</accession>
<dbReference type="SUPFAM" id="SSF53795">
    <property type="entry name" value="PEP carboxykinase-like"/>
    <property type="match status" value="1"/>
</dbReference>
<gene>
    <name evidence="1" type="ORF">EM808_11315</name>
</gene>
<organism evidence="1 2">
    <name type="scientific">Niallia taxi</name>
    <dbReference type="NCBI Taxonomy" id="2499688"/>
    <lineage>
        <taxon>Bacteria</taxon>
        <taxon>Bacillati</taxon>
        <taxon>Bacillota</taxon>
        <taxon>Bacilli</taxon>
        <taxon>Bacillales</taxon>
        <taxon>Bacillaceae</taxon>
        <taxon>Niallia</taxon>
    </lineage>
</organism>
<evidence type="ECO:0000313" key="1">
    <source>
        <dbReference type="EMBL" id="RVT63837.1"/>
    </source>
</evidence>
<protein>
    <submittedName>
        <fullName evidence="1">Aldolase</fullName>
    </submittedName>
</protein>
<sequence>MKETANYYKAFGFTIKSSIALPELKSMPSSLDTVDIEIEFGNLTEAWNSVSTPSNRFFVSKQQIMFHLAHIAIYSIENGNKIIVSPMEGTEESQLRLYILGSCMGAILMQRKVFPLHGSAIAIDGKAYAIVGHSGAGKSTLASAFIEEGYDLLTDDIIPLTFSKESGKPSVIPTYPQQKLWQESLAHFGHDSSNYKPLINRKTKFAVPVTNQFSDKPLPLAGIFELVKTKEDHITLMPIQKLDRLQTIFNHTYRNNFIDDMNLREWHFQSAVKVINHVDVYQLRRPGLGFSVGELVDFVLEINDNNKVLVI</sequence>